<sequence>MVKGPVCFDLRETGYAQNMYRYRTYRTAHGSGTAAAIVSAIGGLFALIEAVYILLLVFEANQTNKFFSFVKGLAEPLALFFPGLFNTGTFKLDVIINYGLAAVFWLVVTGIIARLLARF</sequence>
<feature type="transmembrane region" description="Helical" evidence="1">
    <location>
        <begin position="34"/>
        <end position="57"/>
    </location>
</feature>
<name>A0A7G1KPI9_9NOCA</name>
<evidence type="ECO:0008006" key="4">
    <source>
        <dbReference type="Google" id="ProtNLM"/>
    </source>
</evidence>
<gene>
    <name evidence="2" type="ORF">NWFMUON74_29460</name>
</gene>
<feature type="transmembrane region" description="Helical" evidence="1">
    <location>
        <begin position="95"/>
        <end position="117"/>
    </location>
</feature>
<evidence type="ECO:0000313" key="2">
    <source>
        <dbReference type="EMBL" id="BCK55174.1"/>
    </source>
</evidence>
<reference evidence="2 3" key="1">
    <citation type="submission" date="2020-08" db="EMBL/GenBank/DDBJ databases">
        <title>Genome Sequencing of Nocardia wallacei strain FMUON74 and assembly.</title>
        <authorList>
            <person name="Toyokawa M."/>
            <person name="Uesaka K."/>
        </authorList>
    </citation>
    <scope>NUCLEOTIDE SEQUENCE [LARGE SCALE GENOMIC DNA]</scope>
    <source>
        <strain evidence="2 3">FMUON74</strain>
    </source>
</reference>
<proteinExistence type="predicted"/>
<protein>
    <recommendedName>
        <fullName evidence="4">YggT family protein</fullName>
    </recommendedName>
</protein>
<evidence type="ECO:0000313" key="3">
    <source>
        <dbReference type="Proteomes" id="UP000516173"/>
    </source>
</evidence>
<keyword evidence="1" id="KW-0812">Transmembrane</keyword>
<dbReference type="EMBL" id="AP023396">
    <property type="protein sequence ID" value="BCK55174.1"/>
    <property type="molecule type" value="Genomic_DNA"/>
</dbReference>
<feature type="transmembrane region" description="Helical" evidence="1">
    <location>
        <begin position="69"/>
        <end position="89"/>
    </location>
</feature>
<evidence type="ECO:0000256" key="1">
    <source>
        <dbReference type="SAM" id="Phobius"/>
    </source>
</evidence>
<dbReference type="AlphaFoldDB" id="A0A7G1KPI9"/>
<accession>A0A7G1KPI9</accession>
<dbReference type="KEGG" id="nwl:NWFMUON74_29460"/>
<keyword evidence="3" id="KW-1185">Reference proteome</keyword>
<keyword evidence="1" id="KW-1133">Transmembrane helix</keyword>
<dbReference type="Proteomes" id="UP000516173">
    <property type="component" value="Chromosome"/>
</dbReference>
<organism evidence="2 3">
    <name type="scientific">Nocardia wallacei</name>
    <dbReference type="NCBI Taxonomy" id="480035"/>
    <lineage>
        <taxon>Bacteria</taxon>
        <taxon>Bacillati</taxon>
        <taxon>Actinomycetota</taxon>
        <taxon>Actinomycetes</taxon>
        <taxon>Mycobacteriales</taxon>
        <taxon>Nocardiaceae</taxon>
        <taxon>Nocardia</taxon>
    </lineage>
</organism>
<keyword evidence="1" id="KW-0472">Membrane</keyword>